<dbReference type="PANTHER" id="PTHR11496:SF102">
    <property type="entry name" value="ALCOHOL DEHYDROGENASE 4"/>
    <property type="match status" value="1"/>
</dbReference>
<dbReference type="EMBL" id="FNMZ01000002">
    <property type="protein sequence ID" value="SDW67549.1"/>
    <property type="molecule type" value="Genomic_DNA"/>
</dbReference>
<evidence type="ECO:0000259" key="6">
    <source>
        <dbReference type="Pfam" id="PF25137"/>
    </source>
</evidence>
<dbReference type="InterPro" id="IPR039697">
    <property type="entry name" value="Alcohol_dehydrogenase_Fe"/>
</dbReference>
<dbReference type="CDD" id="cd08192">
    <property type="entry name" value="MAR-like"/>
    <property type="match status" value="1"/>
</dbReference>
<organism evidence="7 8">
    <name type="scientific">Albimonas donghaensis</name>
    <dbReference type="NCBI Taxonomy" id="356660"/>
    <lineage>
        <taxon>Bacteria</taxon>
        <taxon>Pseudomonadati</taxon>
        <taxon>Pseudomonadota</taxon>
        <taxon>Alphaproteobacteria</taxon>
        <taxon>Rhodobacterales</taxon>
        <taxon>Paracoccaceae</taxon>
        <taxon>Albimonas</taxon>
    </lineage>
</organism>
<dbReference type="PROSITE" id="PS00060">
    <property type="entry name" value="ADH_IRON_2"/>
    <property type="match status" value="1"/>
</dbReference>
<gene>
    <name evidence="7" type="ORF">SAMN05444336_10265</name>
</gene>
<evidence type="ECO:0000313" key="8">
    <source>
        <dbReference type="Proteomes" id="UP000199118"/>
    </source>
</evidence>
<dbReference type="PANTHER" id="PTHR11496">
    <property type="entry name" value="ALCOHOL DEHYDROGENASE"/>
    <property type="match status" value="1"/>
</dbReference>
<proteinExistence type="inferred from homology"/>
<dbReference type="InterPro" id="IPR056798">
    <property type="entry name" value="ADH_Fe_C"/>
</dbReference>
<dbReference type="InterPro" id="IPR018211">
    <property type="entry name" value="ADH_Fe_CS"/>
</dbReference>
<feature type="domain" description="Fe-containing alcohol dehydrogenase-like C-terminal" evidence="6">
    <location>
        <begin position="204"/>
        <end position="389"/>
    </location>
</feature>
<dbReference type="Pfam" id="PF00465">
    <property type="entry name" value="Fe-ADH"/>
    <property type="match status" value="1"/>
</dbReference>
<dbReference type="AlphaFoldDB" id="A0A1H2VI22"/>
<dbReference type="STRING" id="356660.SAMN05444336_10265"/>
<accession>A0A1H2VI22</accession>
<keyword evidence="4" id="KW-0520">NAD</keyword>
<keyword evidence="8" id="KW-1185">Reference proteome</keyword>
<dbReference type="SUPFAM" id="SSF56796">
    <property type="entry name" value="Dehydroquinate synthase-like"/>
    <property type="match status" value="1"/>
</dbReference>
<keyword evidence="3" id="KW-0560">Oxidoreductase</keyword>
<protein>
    <submittedName>
        <fullName evidence="7">Maleylacetate reductase</fullName>
    </submittedName>
</protein>
<name>A0A1H2VI22_9RHOB</name>
<dbReference type="GO" id="GO:0046872">
    <property type="term" value="F:metal ion binding"/>
    <property type="evidence" value="ECO:0007669"/>
    <property type="project" value="InterPro"/>
</dbReference>
<dbReference type="Proteomes" id="UP000199118">
    <property type="component" value="Unassembled WGS sequence"/>
</dbReference>
<dbReference type="Gene3D" id="3.40.50.1970">
    <property type="match status" value="1"/>
</dbReference>
<comment type="cofactor">
    <cofactor evidence="1">
        <name>Fe cation</name>
        <dbReference type="ChEBI" id="CHEBI:24875"/>
    </cofactor>
</comment>
<dbReference type="Pfam" id="PF25137">
    <property type="entry name" value="ADH_Fe_C"/>
    <property type="match status" value="1"/>
</dbReference>
<evidence type="ECO:0000256" key="1">
    <source>
        <dbReference type="ARBA" id="ARBA00001962"/>
    </source>
</evidence>
<dbReference type="InterPro" id="IPR001670">
    <property type="entry name" value="ADH_Fe/GldA"/>
</dbReference>
<sequence>MTATEIATGHLSINPQDRVIFGMPAAEAVPAEMARQGVSRAFVTSTASLARLSEGPLQAVLAGLGATCVGVHDHIRAHSPEEDVVEAANAARAAGADVLVAVGGGSVIDATKAVQMCLWFGADSVDAMREAGARMAAAREAEPGGAMRIIAAPTTLSAAEFTSTAGITDTARGVKGGYTHPRLVPRAVVLDPAATRATPPALLVSTGMRAMDHAAEGWCSPTANPMTDMFALAAVKALASSLPAILAAPDDLGPRQAAQFGMWQAISALTGGAGSGASHAAGYALGAAFGVPHGETSCIMLPAVLRWNSEVNADRQQALAEALGDPARPAWELMGELVRGLGVPSTLRDKGITREDLPRLAELAFDYAPMRRNPRPVGSPRDIEEFLDHAF</sequence>
<reference evidence="7 8" key="1">
    <citation type="submission" date="2016-10" db="EMBL/GenBank/DDBJ databases">
        <authorList>
            <person name="de Groot N.N."/>
        </authorList>
    </citation>
    <scope>NUCLEOTIDE SEQUENCE [LARGE SCALE GENOMIC DNA]</scope>
    <source>
        <strain evidence="7 8">DSM 17890</strain>
    </source>
</reference>
<comment type="similarity">
    <text evidence="2">Belongs to the iron-containing alcohol dehydrogenase family.</text>
</comment>
<evidence type="ECO:0000256" key="2">
    <source>
        <dbReference type="ARBA" id="ARBA00007358"/>
    </source>
</evidence>
<evidence type="ECO:0000259" key="5">
    <source>
        <dbReference type="Pfam" id="PF00465"/>
    </source>
</evidence>
<dbReference type="Gene3D" id="1.20.1090.10">
    <property type="entry name" value="Dehydroquinate synthase-like - alpha domain"/>
    <property type="match status" value="1"/>
</dbReference>
<evidence type="ECO:0000256" key="4">
    <source>
        <dbReference type="ARBA" id="ARBA00023027"/>
    </source>
</evidence>
<evidence type="ECO:0000313" key="7">
    <source>
        <dbReference type="EMBL" id="SDW67549.1"/>
    </source>
</evidence>
<evidence type="ECO:0000256" key="3">
    <source>
        <dbReference type="ARBA" id="ARBA00023002"/>
    </source>
</evidence>
<feature type="domain" description="Alcohol dehydrogenase iron-type/glycerol dehydrogenase GldA" evidence="5">
    <location>
        <begin position="18"/>
        <end position="192"/>
    </location>
</feature>
<dbReference type="GO" id="GO:0004022">
    <property type="term" value="F:alcohol dehydrogenase (NAD+) activity"/>
    <property type="evidence" value="ECO:0007669"/>
    <property type="project" value="TreeGrafter"/>
</dbReference>